<evidence type="ECO:0000259" key="12">
    <source>
        <dbReference type="Pfam" id="PF02225"/>
    </source>
</evidence>
<evidence type="ECO:0000256" key="7">
    <source>
        <dbReference type="ARBA" id="ARBA00022801"/>
    </source>
</evidence>
<dbReference type="CDD" id="cd04818">
    <property type="entry name" value="PA_subtilisin_1"/>
    <property type="match status" value="1"/>
</dbReference>
<evidence type="ECO:0000256" key="8">
    <source>
        <dbReference type="ARBA" id="ARBA00022833"/>
    </source>
</evidence>
<dbReference type="Pfam" id="PF02128">
    <property type="entry name" value="Peptidase_M36"/>
    <property type="match status" value="1"/>
</dbReference>
<evidence type="ECO:0000256" key="6">
    <source>
        <dbReference type="ARBA" id="ARBA00022723"/>
    </source>
</evidence>
<name>A0A974Y430_9GAMM</name>
<dbReference type="InterPro" id="IPR003137">
    <property type="entry name" value="PA_domain"/>
</dbReference>
<dbReference type="InterPro" id="IPR027268">
    <property type="entry name" value="Peptidase_M4/M1_CTD_sf"/>
</dbReference>
<dbReference type="SUPFAM" id="SSF52025">
    <property type="entry name" value="PA domain"/>
    <property type="match status" value="1"/>
</dbReference>
<dbReference type="Gene3D" id="1.10.390.10">
    <property type="entry name" value="Neutral Protease Domain 2"/>
    <property type="match status" value="1"/>
</dbReference>
<keyword evidence="11" id="KW-1133">Transmembrane helix</keyword>
<evidence type="ECO:0000256" key="11">
    <source>
        <dbReference type="SAM" id="Phobius"/>
    </source>
</evidence>
<evidence type="ECO:0000256" key="1">
    <source>
        <dbReference type="ARBA" id="ARBA00001947"/>
    </source>
</evidence>
<proteinExistence type="inferred from homology"/>
<evidence type="ECO:0000256" key="2">
    <source>
        <dbReference type="ARBA" id="ARBA00004613"/>
    </source>
</evidence>
<dbReference type="SUPFAM" id="SSF55486">
    <property type="entry name" value="Metalloproteases ('zincins'), catalytic domain"/>
    <property type="match status" value="1"/>
</dbReference>
<dbReference type="GO" id="GO:0005615">
    <property type="term" value="C:extracellular space"/>
    <property type="evidence" value="ECO:0007669"/>
    <property type="project" value="InterPro"/>
</dbReference>
<dbReference type="InterPro" id="IPR046450">
    <property type="entry name" value="PA_dom_sf"/>
</dbReference>
<comment type="cofactor">
    <cofactor evidence="1">
        <name>Zn(2+)</name>
        <dbReference type="ChEBI" id="CHEBI:29105"/>
    </cofactor>
</comment>
<keyword evidence="6" id="KW-0479">Metal-binding</keyword>
<feature type="transmembrane region" description="Helical" evidence="11">
    <location>
        <begin position="27"/>
        <end position="48"/>
    </location>
</feature>
<dbReference type="GO" id="GO:0008270">
    <property type="term" value="F:zinc ion binding"/>
    <property type="evidence" value="ECO:0007669"/>
    <property type="project" value="InterPro"/>
</dbReference>
<dbReference type="Proteomes" id="UP000639274">
    <property type="component" value="Chromosome"/>
</dbReference>
<evidence type="ECO:0000256" key="3">
    <source>
        <dbReference type="ARBA" id="ARBA00006006"/>
    </source>
</evidence>
<evidence type="ECO:0000256" key="9">
    <source>
        <dbReference type="ARBA" id="ARBA00023049"/>
    </source>
</evidence>
<accession>A0A974Y430</accession>
<keyword evidence="11" id="KW-0472">Membrane</keyword>
<comment type="subcellular location">
    <subcellularLocation>
        <location evidence="2">Secreted</location>
    </subcellularLocation>
</comment>
<dbReference type="EMBL" id="CP071518">
    <property type="protein sequence ID" value="QSX77491.1"/>
    <property type="molecule type" value="Genomic_DNA"/>
</dbReference>
<dbReference type="GO" id="GO:0006508">
    <property type="term" value="P:proteolysis"/>
    <property type="evidence" value="ECO:0007669"/>
    <property type="project" value="UniProtKB-KW"/>
</dbReference>
<dbReference type="Gene3D" id="3.10.170.10">
    <property type="match status" value="1"/>
</dbReference>
<keyword evidence="7" id="KW-0378">Hydrolase</keyword>
<evidence type="ECO:0000256" key="5">
    <source>
        <dbReference type="ARBA" id="ARBA00022670"/>
    </source>
</evidence>
<dbReference type="KEGG" id="lsf:I8J32_012090"/>
<evidence type="ECO:0000256" key="4">
    <source>
        <dbReference type="ARBA" id="ARBA00022525"/>
    </source>
</evidence>
<dbReference type="Gene3D" id="2.60.120.260">
    <property type="entry name" value="Galactose-binding domain-like"/>
    <property type="match status" value="1"/>
</dbReference>
<keyword evidence="8" id="KW-0862">Zinc</keyword>
<feature type="domain" description="PA" evidence="12">
    <location>
        <begin position="571"/>
        <end position="649"/>
    </location>
</feature>
<dbReference type="InterPro" id="IPR050371">
    <property type="entry name" value="Fungal_virulence_M36"/>
</dbReference>
<dbReference type="Pfam" id="PF02225">
    <property type="entry name" value="PA"/>
    <property type="match status" value="1"/>
</dbReference>
<dbReference type="PANTHER" id="PTHR33478">
    <property type="entry name" value="EXTRACELLULAR METALLOPROTEINASE MEP"/>
    <property type="match status" value="1"/>
</dbReference>
<reference evidence="13 14" key="1">
    <citation type="submission" date="2021-03" db="EMBL/GenBank/DDBJ databases">
        <title>Lysobacter sp. nov. isolated from soil of gangwondo yeongwol, south Korea.</title>
        <authorList>
            <person name="Kim K.R."/>
            <person name="Kim K.H."/>
            <person name="Jeon C.O."/>
        </authorList>
    </citation>
    <scope>NUCLEOTIDE SEQUENCE [LARGE SCALE GENOMIC DNA]</scope>
    <source>
        <strain evidence="13 14">R19</strain>
    </source>
</reference>
<keyword evidence="9" id="KW-0482">Metalloprotease</keyword>
<dbReference type="InterPro" id="IPR001842">
    <property type="entry name" value="Peptidase_M36"/>
</dbReference>
<evidence type="ECO:0000256" key="10">
    <source>
        <dbReference type="ARBA" id="ARBA00023145"/>
    </source>
</evidence>
<keyword evidence="11" id="KW-0812">Transmembrane</keyword>
<evidence type="ECO:0000313" key="13">
    <source>
        <dbReference type="EMBL" id="QSX77491.1"/>
    </source>
</evidence>
<protein>
    <submittedName>
        <fullName evidence="13">M36 family metallopeptidase</fullName>
    </submittedName>
</protein>
<gene>
    <name evidence="13" type="ORF">I8J32_012090</name>
</gene>
<sequence>MTTLKRLRARSTVLYLSMVRAAGRVPVYLLTVMSTVALFTIIGLAGIARAPTVSPVMSGFKAIPGRVARANAPAPGSQVAGQLPDIDAAAEAAPLPNARATKFGEGVLAGMSGHMDEKLQVPNFAWGNADPLAIPPRSLIGNAQEQARWQLRRLASAYRMAPAEVDALRLQEEQALSAGSNLVKFKHVVNGVEIFLEEVSVLLRDDGRLVAIGGFVSGAGPMATTNPKGLFKLDAKDAVARALSNFAFDPKAVAGSLHATGHRNGYSLYQLAKGARSSNGAAVLPVHTKPVYFRVPSGLVPAYYVHTRLAGSESKPLQYYSHVISAISGDTLFRHKQEAHAQPYTYRVWAEATAPNFPFPGPGGRNGTPHPTGVPDGYQPPLIAPNLVMMQSGPISTGDPWLPDNAIYLTGNNVDAYSDLTFNDTADADAIRPDITSANAFDRTYDFTLPSDGSSDQIKAALTQLFYLTNWLHDWYYDAGFNEVGQNAQVSNYGRGGLENDGMIVNAYYNIGGGGSITLPPDGIPPAMSLHPMDVPGKSGRLSVTGQTTFTTTSVGHVRPNFMGPVNFNVAADVVPGLSGTSTRGCTALTNASEVAGKIAFLDAGTCQHRIKVKNAQNAGAIGAIIGDATSPVGGGDATVSIPLLVLQPADTTNLKAAMAAGIVTAQMEAQTEPYVRHHVLDNFVAAHEFGHLLVSRTISNGDGFNAGTFGESMAEGWADFVAMHLLAGPDPNHDYNGVYAFAPHVGGGPASPPGNQSYYFSGGAALRRYPLSTDFAKNGLTFRHFVVDAALPPRPPEPGRLPPFTSFNGDEYHRGTIWATMLWECYTSLLRDSERLTFAQAQDRMKRYLVTGLKLTPVRPNFIQGRDALLAAMLAQDTSDFELCAAAFARRGLGAGAVHPTDFAGSGLVESYGVAGGLQITSFDLDDLPGYCDRDDVLDNGETGRLMVTVRNSGLSTLTQITGTVSSPVLGVIFPQGAGFTVPSLPPVSTTTVVIPVSLSGVVGPAFVQFDATASAPGAYAPGAGSATLRLGYDEVPLSSATDDAESRHVVWSTDHIGASASNWTRIEVGPNEHRFSGSNLKVSAGTYWVSPPLNVSASGTFAFTFQERHSFDAPLWPSTYAGGVIEISNDDGATWIDIGAFATPTYDRPLMLVGESPVGQPGVLENIFGARPVYAANQSSIRTISVNLGAMYQAQTVRVRFGSLGTLNTAVISPNFGWQIDNIAFSGIDNTPFDALLDDPGPCPLQLASGPVMSWLGLKNSDAVGLRIDVLAEVLLDDQVVNSGQLNNVNTGSSGFNNALFQTIGLGSMPAEYLGNPNVAVRLSVRRTCFGAGHNSGTVRLWYNGAPIDSGASRDAGTRLNLVANGQASTRYLRSGSLLSPSAGTTKTSVDTTVNSASACPNRPFSLIGVWTGTVE</sequence>
<keyword evidence="14" id="KW-1185">Reference proteome</keyword>
<dbReference type="Gene3D" id="3.50.30.30">
    <property type="match status" value="1"/>
</dbReference>
<organism evidence="13 14">
    <name type="scientific">Agrilutibacter solisilvae</name>
    <dbReference type="NCBI Taxonomy" id="2763317"/>
    <lineage>
        <taxon>Bacteria</taxon>
        <taxon>Pseudomonadati</taxon>
        <taxon>Pseudomonadota</taxon>
        <taxon>Gammaproteobacteria</taxon>
        <taxon>Lysobacterales</taxon>
        <taxon>Lysobacteraceae</taxon>
        <taxon>Agrilutibacter</taxon>
    </lineage>
</organism>
<keyword evidence="5" id="KW-0645">Protease</keyword>
<dbReference type="PANTHER" id="PTHR33478:SF1">
    <property type="entry name" value="EXTRACELLULAR METALLOPROTEINASE MEP"/>
    <property type="match status" value="1"/>
</dbReference>
<evidence type="ECO:0000313" key="14">
    <source>
        <dbReference type="Proteomes" id="UP000639274"/>
    </source>
</evidence>
<keyword evidence="10" id="KW-0865">Zymogen</keyword>
<dbReference type="GO" id="GO:0004222">
    <property type="term" value="F:metalloendopeptidase activity"/>
    <property type="evidence" value="ECO:0007669"/>
    <property type="project" value="InterPro"/>
</dbReference>
<dbReference type="RefSeq" id="WP_200612496.1">
    <property type="nucleotide sequence ID" value="NZ_CP071518.1"/>
</dbReference>
<keyword evidence="4" id="KW-0964">Secreted</keyword>
<comment type="similarity">
    <text evidence="3">Belongs to the peptidase M36 family.</text>
</comment>